<reference evidence="4" key="1">
    <citation type="submission" date="2017-02" db="UniProtKB">
        <authorList>
            <consortium name="WormBaseParasite"/>
        </authorList>
    </citation>
    <scope>IDENTIFICATION</scope>
</reference>
<name>A0A0N4Y868_NIPBR</name>
<dbReference type="AlphaFoldDB" id="A0A0N4Y868"/>
<dbReference type="WBParaSite" id="NBR_0001239701-mRNA-1">
    <property type="protein sequence ID" value="NBR_0001239701-mRNA-1"/>
    <property type="gene ID" value="NBR_0001239701"/>
</dbReference>
<gene>
    <name evidence="2" type="ORF">NBR_LOCUS12398</name>
</gene>
<dbReference type="Proteomes" id="UP000271162">
    <property type="component" value="Unassembled WGS sequence"/>
</dbReference>
<feature type="signal peptide" evidence="1">
    <location>
        <begin position="1"/>
        <end position="18"/>
    </location>
</feature>
<sequence length="196" mass="21690">MITLSSATFLAVVLSVAGKYEVSSCSPNVYEDKDEDQDKEWNPNNAIAFVRLAETENAKALEILEPMVDYPSMLSHMLISDANGMMQRFTRDSYLNDITTVLGIEREGLFALTKAWDRKHEQVIKFLKEASTDLILAAAMCQHAPDNLNKLAANLADIDVAQHGAAKRMVGVLDEALTVLINDGGSKRCIPDYLRI</sequence>
<keyword evidence="3" id="KW-1185">Reference proteome</keyword>
<evidence type="ECO:0000313" key="3">
    <source>
        <dbReference type="Proteomes" id="UP000271162"/>
    </source>
</evidence>
<evidence type="ECO:0000313" key="2">
    <source>
        <dbReference type="EMBL" id="VDL75987.1"/>
    </source>
</evidence>
<dbReference type="EMBL" id="UYSL01020744">
    <property type="protein sequence ID" value="VDL75987.1"/>
    <property type="molecule type" value="Genomic_DNA"/>
</dbReference>
<proteinExistence type="predicted"/>
<evidence type="ECO:0000313" key="4">
    <source>
        <dbReference type="WBParaSite" id="NBR_0001239701-mRNA-1"/>
    </source>
</evidence>
<keyword evidence="1" id="KW-0732">Signal</keyword>
<accession>A0A0N4Y868</accession>
<evidence type="ECO:0000256" key="1">
    <source>
        <dbReference type="SAM" id="SignalP"/>
    </source>
</evidence>
<feature type="chain" id="PRO_5043125358" evidence="1">
    <location>
        <begin position="19"/>
        <end position="196"/>
    </location>
</feature>
<protein>
    <submittedName>
        <fullName evidence="4">Secreted protein</fullName>
    </submittedName>
</protein>
<organism evidence="4">
    <name type="scientific">Nippostrongylus brasiliensis</name>
    <name type="common">Rat hookworm</name>
    <dbReference type="NCBI Taxonomy" id="27835"/>
    <lineage>
        <taxon>Eukaryota</taxon>
        <taxon>Metazoa</taxon>
        <taxon>Ecdysozoa</taxon>
        <taxon>Nematoda</taxon>
        <taxon>Chromadorea</taxon>
        <taxon>Rhabditida</taxon>
        <taxon>Rhabditina</taxon>
        <taxon>Rhabditomorpha</taxon>
        <taxon>Strongyloidea</taxon>
        <taxon>Heligmosomidae</taxon>
        <taxon>Nippostrongylus</taxon>
    </lineage>
</organism>
<reference evidence="2 3" key="2">
    <citation type="submission" date="2018-11" db="EMBL/GenBank/DDBJ databases">
        <authorList>
            <consortium name="Pathogen Informatics"/>
        </authorList>
    </citation>
    <scope>NUCLEOTIDE SEQUENCE [LARGE SCALE GENOMIC DNA]</scope>
</reference>